<keyword evidence="1" id="KW-0732">Signal</keyword>
<evidence type="ECO:0000313" key="2">
    <source>
        <dbReference type="EMBL" id="MBW29297.1"/>
    </source>
</evidence>
<evidence type="ECO:0000256" key="1">
    <source>
        <dbReference type="SAM" id="SignalP"/>
    </source>
</evidence>
<organism evidence="2">
    <name type="scientific">Anopheles braziliensis</name>
    <dbReference type="NCBI Taxonomy" id="58242"/>
    <lineage>
        <taxon>Eukaryota</taxon>
        <taxon>Metazoa</taxon>
        <taxon>Ecdysozoa</taxon>
        <taxon>Arthropoda</taxon>
        <taxon>Hexapoda</taxon>
        <taxon>Insecta</taxon>
        <taxon>Pterygota</taxon>
        <taxon>Neoptera</taxon>
        <taxon>Endopterygota</taxon>
        <taxon>Diptera</taxon>
        <taxon>Nematocera</taxon>
        <taxon>Culicoidea</taxon>
        <taxon>Culicidae</taxon>
        <taxon>Anophelinae</taxon>
        <taxon>Anopheles</taxon>
    </lineage>
</organism>
<protein>
    <recommendedName>
        <fullName evidence="3">Secreted peptide</fullName>
    </recommendedName>
</protein>
<evidence type="ECO:0008006" key="3">
    <source>
        <dbReference type="Google" id="ProtNLM"/>
    </source>
</evidence>
<reference evidence="2" key="1">
    <citation type="submission" date="2018-01" db="EMBL/GenBank/DDBJ databases">
        <title>An insight into the sialome of Amazonian anophelines.</title>
        <authorList>
            <person name="Ribeiro J.M."/>
            <person name="Scarpassa V."/>
            <person name="Calvo E."/>
        </authorList>
    </citation>
    <scope>NUCLEOTIDE SEQUENCE</scope>
    <source>
        <tissue evidence="2">Salivary glands</tissue>
    </source>
</reference>
<sequence length="103" mass="11656">MCCMRRLLTRWMYWLARCDLRSSLRCASATYSGLLPTIRPFISVTALVASSGAEKHTNPKPFERPSSSITLAEVMVPYGANSLRSRSSSIVSSRFFTYRLTPW</sequence>
<feature type="chain" id="PRO_5014986131" description="Secreted peptide" evidence="1">
    <location>
        <begin position="19"/>
        <end position="103"/>
    </location>
</feature>
<feature type="signal peptide" evidence="1">
    <location>
        <begin position="1"/>
        <end position="18"/>
    </location>
</feature>
<dbReference type="EMBL" id="GGFM01008546">
    <property type="protein sequence ID" value="MBW29297.1"/>
    <property type="molecule type" value="Transcribed_RNA"/>
</dbReference>
<dbReference type="AlphaFoldDB" id="A0A2M3ZL50"/>
<name>A0A2M3ZL50_9DIPT</name>
<accession>A0A2M3ZL50</accession>
<proteinExistence type="predicted"/>